<dbReference type="InterPro" id="IPR042635">
    <property type="entry name" value="MEGF10/SREC1/2-like"/>
</dbReference>
<dbReference type="GO" id="GO:0005044">
    <property type="term" value="F:scavenger receptor activity"/>
    <property type="evidence" value="ECO:0007669"/>
    <property type="project" value="InterPro"/>
</dbReference>
<dbReference type="InterPro" id="IPR013783">
    <property type="entry name" value="Ig-like_fold"/>
</dbReference>
<keyword evidence="4" id="KW-1185">Reference proteome</keyword>
<name>A0AAD9IQZ2_9ANNE</name>
<keyword evidence="1" id="KW-0245">EGF-like domain</keyword>
<dbReference type="AlphaFoldDB" id="A0AAD9IQZ2"/>
<proteinExistence type="predicted"/>
<dbReference type="Gene3D" id="2.60.120.260">
    <property type="entry name" value="Galactose-binding domain-like"/>
    <property type="match status" value="1"/>
</dbReference>
<dbReference type="PANTHER" id="PTHR24043:SF8">
    <property type="entry name" value="EGF-LIKE DOMAIN-CONTAINING PROTEIN"/>
    <property type="match status" value="1"/>
</dbReference>
<keyword evidence="2" id="KW-1133">Transmembrane helix</keyword>
<protein>
    <submittedName>
        <fullName evidence="3">Uncharacterized protein</fullName>
    </submittedName>
</protein>
<evidence type="ECO:0000256" key="2">
    <source>
        <dbReference type="SAM" id="Phobius"/>
    </source>
</evidence>
<dbReference type="PANTHER" id="PTHR24043">
    <property type="entry name" value="SCAVENGER RECEPTOR CLASS F"/>
    <property type="match status" value="1"/>
</dbReference>
<sequence>MYNITLYARTDTNDDDRLQQFYLTVYNTSDNEVLCGYHHDPVFTNITITCDRPPIGRYLHFKKKASVTIESAVLCEVIIIGHKYIANNTFTDCTLCPDSVSCNDVTGCEACQGSYQPECKQRCEDGFYGTNCQDQCGQCKTNTICDRYNGTCHDGCQIWWTDTKCNTYISLPNPTDEILTLLNKTSNSIEIRWQHIHGISPDIIDFYGYLIQYENGLPNAPYVAVVSSLESNCDQLTNATLFYKIKTSTKYRAISLLPTDSFTVFPADEKTEYEIKLVVENNEGYVSSSEIYKILVKGSITWSSQKISLTVSIVVNVILIVVIIVFAIILWRLRYSLNII</sequence>
<dbReference type="Gene3D" id="2.60.40.10">
    <property type="entry name" value="Immunoglobulins"/>
    <property type="match status" value="1"/>
</dbReference>
<keyword evidence="2" id="KW-0472">Membrane</keyword>
<evidence type="ECO:0000313" key="3">
    <source>
        <dbReference type="EMBL" id="KAK2139321.1"/>
    </source>
</evidence>
<accession>A0AAD9IQZ2</accession>
<dbReference type="EMBL" id="JAODUP010001862">
    <property type="protein sequence ID" value="KAK2139321.1"/>
    <property type="molecule type" value="Genomic_DNA"/>
</dbReference>
<comment type="caution">
    <text evidence="3">The sequence shown here is derived from an EMBL/GenBank/DDBJ whole genome shotgun (WGS) entry which is preliminary data.</text>
</comment>
<gene>
    <name evidence="3" type="ORF">LSH36_1863g00004</name>
</gene>
<evidence type="ECO:0000256" key="1">
    <source>
        <dbReference type="ARBA" id="ARBA00022536"/>
    </source>
</evidence>
<reference evidence="3" key="1">
    <citation type="journal article" date="2023" name="Mol. Biol. Evol.">
        <title>Third-Generation Sequencing Reveals the Adaptive Role of the Epigenome in Three Deep-Sea Polychaetes.</title>
        <authorList>
            <person name="Perez M."/>
            <person name="Aroh O."/>
            <person name="Sun Y."/>
            <person name="Lan Y."/>
            <person name="Juniper S.K."/>
            <person name="Young C.R."/>
            <person name="Angers B."/>
            <person name="Qian P.Y."/>
        </authorList>
    </citation>
    <scope>NUCLEOTIDE SEQUENCE</scope>
    <source>
        <strain evidence="3">P08H-3</strain>
    </source>
</reference>
<feature type="transmembrane region" description="Helical" evidence="2">
    <location>
        <begin position="307"/>
        <end position="331"/>
    </location>
</feature>
<dbReference type="Proteomes" id="UP001208570">
    <property type="component" value="Unassembled WGS sequence"/>
</dbReference>
<keyword evidence="2" id="KW-0812">Transmembrane</keyword>
<evidence type="ECO:0000313" key="4">
    <source>
        <dbReference type="Proteomes" id="UP001208570"/>
    </source>
</evidence>
<organism evidence="3 4">
    <name type="scientific">Paralvinella palmiformis</name>
    <dbReference type="NCBI Taxonomy" id="53620"/>
    <lineage>
        <taxon>Eukaryota</taxon>
        <taxon>Metazoa</taxon>
        <taxon>Spiralia</taxon>
        <taxon>Lophotrochozoa</taxon>
        <taxon>Annelida</taxon>
        <taxon>Polychaeta</taxon>
        <taxon>Sedentaria</taxon>
        <taxon>Canalipalpata</taxon>
        <taxon>Terebellida</taxon>
        <taxon>Terebelliformia</taxon>
        <taxon>Alvinellidae</taxon>
        <taxon>Paralvinella</taxon>
    </lineage>
</organism>